<dbReference type="InterPro" id="IPR019711">
    <property type="entry name" value="ATP_synth_F0_suH"/>
</dbReference>
<organism evidence="1 2">
    <name type="scientific">Galerina marginata (strain CBS 339.88)</name>
    <dbReference type="NCBI Taxonomy" id="685588"/>
    <lineage>
        <taxon>Eukaryota</taxon>
        <taxon>Fungi</taxon>
        <taxon>Dikarya</taxon>
        <taxon>Basidiomycota</taxon>
        <taxon>Agaricomycotina</taxon>
        <taxon>Agaricomycetes</taxon>
        <taxon>Agaricomycetidae</taxon>
        <taxon>Agaricales</taxon>
        <taxon>Agaricineae</taxon>
        <taxon>Strophariaceae</taxon>
        <taxon>Galerina</taxon>
    </lineage>
</organism>
<evidence type="ECO:0008006" key="3">
    <source>
        <dbReference type="Google" id="ProtNLM"/>
    </source>
</evidence>
<accession>A0A067ST40</accession>
<dbReference type="AlphaFoldDB" id="A0A067ST40"/>
<dbReference type="HOGENOM" id="CLU_122989_2_0_1"/>
<gene>
    <name evidence="1" type="ORF">GALMADRAFT_227742</name>
</gene>
<proteinExistence type="predicted"/>
<reference evidence="2" key="1">
    <citation type="journal article" date="2014" name="Proc. Natl. Acad. Sci. U.S.A.">
        <title>Extensive sampling of basidiomycete genomes demonstrates inadequacy of the white-rot/brown-rot paradigm for wood decay fungi.</title>
        <authorList>
            <person name="Riley R."/>
            <person name="Salamov A.A."/>
            <person name="Brown D.W."/>
            <person name="Nagy L.G."/>
            <person name="Floudas D."/>
            <person name="Held B.W."/>
            <person name="Levasseur A."/>
            <person name="Lombard V."/>
            <person name="Morin E."/>
            <person name="Otillar R."/>
            <person name="Lindquist E.A."/>
            <person name="Sun H."/>
            <person name="LaButti K.M."/>
            <person name="Schmutz J."/>
            <person name="Jabbour D."/>
            <person name="Luo H."/>
            <person name="Baker S.E."/>
            <person name="Pisabarro A.G."/>
            <person name="Walton J.D."/>
            <person name="Blanchette R.A."/>
            <person name="Henrissat B."/>
            <person name="Martin F."/>
            <person name="Cullen D."/>
            <person name="Hibbett D.S."/>
            <person name="Grigoriev I.V."/>
        </authorList>
    </citation>
    <scope>NUCLEOTIDE SEQUENCE [LARGE SCALE GENOMIC DNA]</scope>
    <source>
        <strain evidence="2">CBS 339.88</strain>
    </source>
</reference>
<protein>
    <recommendedName>
        <fullName evidence="3">ATP synthase complex subunit H</fullName>
    </recommendedName>
</protein>
<name>A0A067ST40_GALM3</name>
<dbReference type="EMBL" id="KL142384">
    <property type="protein sequence ID" value="KDR74041.1"/>
    <property type="molecule type" value="Genomic_DNA"/>
</dbReference>
<sequence>MSTILRQAASIARQTASKRAFASSAVSRKDLVQDLYVREIKSYKAPPAAKDAHVGIVKKLAIPAAPTAPALPADLASELNAYDAAEPALAESSSTAQATKTEDTASGADAFLSFLEQDLPKPVAHH</sequence>
<dbReference type="OrthoDB" id="274752at2759"/>
<dbReference type="Pfam" id="PF10775">
    <property type="entry name" value="ATP_sub_h"/>
    <property type="match status" value="1"/>
</dbReference>
<keyword evidence="2" id="KW-1185">Reference proteome</keyword>
<dbReference type="PANTHER" id="PTHR28207:SF1">
    <property type="entry name" value="ATP SYNTHASE SUBUNIT H, MITOCHONDRIAL"/>
    <property type="match status" value="1"/>
</dbReference>
<dbReference type="STRING" id="685588.A0A067ST40"/>
<dbReference type="PANTHER" id="PTHR28207">
    <property type="entry name" value="ATP SYNTHASE SUBUNIT H, MITOCHONDRIAL"/>
    <property type="match status" value="1"/>
</dbReference>
<dbReference type="GO" id="GO:0046933">
    <property type="term" value="F:proton-transporting ATP synthase activity, rotational mechanism"/>
    <property type="evidence" value="ECO:0007669"/>
    <property type="project" value="TreeGrafter"/>
</dbReference>
<evidence type="ECO:0000313" key="2">
    <source>
        <dbReference type="Proteomes" id="UP000027222"/>
    </source>
</evidence>
<dbReference type="Proteomes" id="UP000027222">
    <property type="component" value="Unassembled WGS sequence"/>
</dbReference>
<evidence type="ECO:0000313" key="1">
    <source>
        <dbReference type="EMBL" id="KDR74041.1"/>
    </source>
</evidence>